<accession>A0AB37US00</accession>
<dbReference type="InterPro" id="IPR011991">
    <property type="entry name" value="ArsR-like_HTH"/>
</dbReference>
<dbReference type="InterPro" id="IPR051011">
    <property type="entry name" value="Metal_resp_trans_reg"/>
</dbReference>
<keyword evidence="1" id="KW-0805">Transcription regulation</keyword>
<dbReference type="GO" id="GO:0003700">
    <property type="term" value="F:DNA-binding transcription factor activity"/>
    <property type="evidence" value="ECO:0007669"/>
    <property type="project" value="InterPro"/>
</dbReference>
<dbReference type="CDD" id="cd00090">
    <property type="entry name" value="HTH_ARSR"/>
    <property type="match status" value="1"/>
</dbReference>
<dbReference type="SMART" id="SM00418">
    <property type="entry name" value="HTH_ARSR"/>
    <property type="match status" value="1"/>
</dbReference>
<dbReference type="GO" id="GO:0003677">
    <property type="term" value="F:DNA binding"/>
    <property type="evidence" value="ECO:0007669"/>
    <property type="project" value="UniProtKB-KW"/>
</dbReference>
<evidence type="ECO:0000313" key="6">
    <source>
        <dbReference type="Proteomes" id="UP000282574"/>
    </source>
</evidence>
<dbReference type="Pfam" id="PF01022">
    <property type="entry name" value="HTH_5"/>
    <property type="match status" value="1"/>
</dbReference>
<dbReference type="PANTHER" id="PTHR43132">
    <property type="entry name" value="ARSENICAL RESISTANCE OPERON REPRESSOR ARSR-RELATED"/>
    <property type="match status" value="1"/>
</dbReference>
<evidence type="ECO:0000256" key="2">
    <source>
        <dbReference type="ARBA" id="ARBA00023125"/>
    </source>
</evidence>
<keyword evidence="2" id="KW-0238">DNA-binding</keyword>
<protein>
    <recommendedName>
        <fullName evidence="4">HTH arsR-type domain-containing protein</fullName>
    </recommendedName>
</protein>
<name>A0AB37US00_9CYAN</name>
<dbReference type="Proteomes" id="UP000282574">
    <property type="component" value="Unassembled WGS sequence"/>
</dbReference>
<reference evidence="5 6" key="1">
    <citation type="journal article" date="2019" name="Genome Biol. Evol.">
        <title>Day and night: Metabolic profiles and evolutionary relationships of six axenic non-marine cyanobacteria.</title>
        <authorList>
            <person name="Will S.E."/>
            <person name="Henke P."/>
            <person name="Boedeker C."/>
            <person name="Huang S."/>
            <person name="Brinkmann H."/>
            <person name="Rohde M."/>
            <person name="Jarek M."/>
            <person name="Friedl T."/>
            <person name="Seufert S."/>
            <person name="Schumacher M."/>
            <person name="Overmann J."/>
            <person name="Neumann-Schaal M."/>
            <person name="Petersen J."/>
        </authorList>
    </citation>
    <scope>NUCLEOTIDE SEQUENCE [LARGE SCALE GENOMIC DNA]</scope>
    <source>
        <strain evidence="5 6">SAG 39.79</strain>
    </source>
</reference>
<dbReference type="InterPro" id="IPR036388">
    <property type="entry name" value="WH-like_DNA-bd_sf"/>
</dbReference>
<evidence type="ECO:0000256" key="3">
    <source>
        <dbReference type="ARBA" id="ARBA00023163"/>
    </source>
</evidence>
<dbReference type="InterPro" id="IPR001845">
    <property type="entry name" value="HTH_ArsR_DNA-bd_dom"/>
</dbReference>
<comment type="caution">
    <text evidence="5">The sequence shown here is derived from an EMBL/GenBank/DDBJ whole genome shotgun (WGS) entry which is preliminary data.</text>
</comment>
<dbReference type="SUPFAM" id="SSF46785">
    <property type="entry name" value="Winged helix' DNA-binding domain"/>
    <property type="match status" value="1"/>
</dbReference>
<dbReference type="NCBIfam" id="NF033788">
    <property type="entry name" value="HTH_metalloreg"/>
    <property type="match status" value="1"/>
</dbReference>
<dbReference type="AlphaFoldDB" id="A0AB37US00"/>
<keyword evidence="3" id="KW-0804">Transcription</keyword>
<dbReference type="PANTHER" id="PTHR43132:SF9">
    <property type="entry name" value="ARSR FAMILY TRANSCRIPTIONAL REGULATORY PROTEIN"/>
    <property type="match status" value="1"/>
</dbReference>
<evidence type="ECO:0000256" key="1">
    <source>
        <dbReference type="ARBA" id="ARBA00023015"/>
    </source>
</evidence>
<dbReference type="PRINTS" id="PR00778">
    <property type="entry name" value="HTHARSR"/>
</dbReference>
<gene>
    <name evidence="5" type="ORF">DSM107010_06040</name>
</gene>
<organism evidence="5 6">
    <name type="scientific">Chroococcidiopsis cubana SAG 39.79</name>
    <dbReference type="NCBI Taxonomy" id="388085"/>
    <lineage>
        <taxon>Bacteria</taxon>
        <taxon>Bacillati</taxon>
        <taxon>Cyanobacteriota</taxon>
        <taxon>Cyanophyceae</taxon>
        <taxon>Chroococcidiopsidales</taxon>
        <taxon>Chroococcidiopsidaceae</taxon>
        <taxon>Chroococcidiopsis</taxon>
    </lineage>
</organism>
<dbReference type="PROSITE" id="PS50987">
    <property type="entry name" value="HTH_ARSR_2"/>
    <property type="match status" value="1"/>
</dbReference>
<feature type="domain" description="HTH arsR-type" evidence="4">
    <location>
        <begin position="24"/>
        <end position="118"/>
    </location>
</feature>
<sequence length="140" mass="16096">MGRCNDKPNGIESCMPLTRTVRTASSEVEQQVAEYFSLLSEPMRLHLLDLLRDGEKCVQELVAATHTSQANVSKHLKLLWQAGILTRRSAGTSAYYRVEDEEIYRLWQFACCRIAARVERQARQLRVFREKQQGVIALQK</sequence>
<dbReference type="EMBL" id="RSCK01000003">
    <property type="protein sequence ID" value="RUT14121.1"/>
    <property type="molecule type" value="Genomic_DNA"/>
</dbReference>
<proteinExistence type="predicted"/>
<keyword evidence="6" id="KW-1185">Reference proteome</keyword>
<evidence type="ECO:0000313" key="5">
    <source>
        <dbReference type="EMBL" id="RUT14121.1"/>
    </source>
</evidence>
<dbReference type="InterPro" id="IPR036390">
    <property type="entry name" value="WH_DNA-bd_sf"/>
</dbReference>
<dbReference type="Gene3D" id="1.10.10.10">
    <property type="entry name" value="Winged helix-like DNA-binding domain superfamily/Winged helix DNA-binding domain"/>
    <property type="match status" value="1"/>
</dbReference>
<evidence type="ECO:0000259" key="4">
    <source>
        <dbReference type="PROSITE" id="PS50987"/>
    </source>
</evidence>